<keyword evidence="2" id="KW-1185">Reference proteome</keyword>
<accession>A0AAV2NQ65</accession>
<reference evidence="1" key="1">
    <citation type="submission" date="2024-04" db="EMBL/GenBank/DDBJ databases">
        <authorList>
            <consortium name="Molecular Ecology Group"/>
        </authorList>
    </citation>
    <scope>NUCLEOTIDE SEQUENCE</scope>
</reference>
<dbReference type="AlphaFoldDB" id="A0AAV2NQ65"/>
<sequence>MVPSRDFTRVQALLFSLTEQQKGREKQPETRWEKESTTCDHVLIQSKFCLGTSKGHIDENSRTKLFPFMLQ</sequence>
<protein>
    <submittedName>
        <fullName evidence="1">Uncharacterized protein</fullName>
    </submittedName>
</protein>
<dbReference type="EMBL" id="OZ034826">
    <property type="protein sequence ID" value="CAL1681570.1"/>
    <property type="molecule type" value="Genomic_DNA"/>
</dbReference>
<evidence type="ECO:0000313" key="2">
    <source>
        <dbReference type="Proteomes" id="UP001497644"/>
    </source>
</evidence>
<organism evidence="1 2">
    <name type="scientific">Lasius platythorax</name>
    <dbReference type="NCBI Taxonomy" id="488582"/>
    <lineage>
        <taxon>Eukaryota</taxon>
        <taxon>Metazoa</taxon>
        <taxon>Ecdysozoa</taxon>
        <taxon>Arthropoda</taxon>
        <taxon>Hexapoda</taxon>
        <taxon>Insecta</taxon>
        <taxon>Pterygota</taxon>
        <taxon>Neoptera</taxon>
        <taxon>Endopterygota</taxon>
        <taxon>Hymenoptera</taxon>
        <taxon>Apocrita</taxon>
        <taxon>Aculeata</taxon>
        <taxon>Formicoidea</taxon>
        <taxon>Formicidae</taxon>
        <taxon>Formicinae</taxon>
        <taxon>Lasius</taxon>
        <taxon>Lasius</taxon>
    </lineage>
</organism>
<name>A0AAV2NQ65_9HYME</name>
<evidence type="ECO:0000313" key="1">
    <source>
        <dbReference type="EMBL" id="CAL1681570.1"/>
    </source>
</evidence>
<gene>
    <name evidence="1" type="ORF">LPLAT_LOCUS7567</name>
</gene>
<dbReference type="Proteomes" id="UP001497644">
    <property type="component" value="Chromosome 3"/>
</dbReference>
<proteinExistence type="predicted"/>